<comment type="similarity">
    <text evidence="2 7">Belongs to the derlin family.</text>
</comment>
<gene>
    <name evidence="8" type="ORF">BpHYR1_013193</name>
</gene>
<keyword evidence="5 7" id="KW-1133">Transmembrane helix</keyword>
<protein>
    <recommendedName>
        <fullName evidence="7">Derlin</fullName>
    </recommendedName>
</protein>
<evidence type="ECO:0000256" key="7">
    <source>
        <dbReference type="RuleBase" id="RU363059"/>
    </source>
</evidence>
<keyword evidence="3 7" id="KW-0812">Transmembrane</keyword>
<dbReference type="InterPro" id="IPR035952">
    <property type="entry name" value="Rhomboid-like_sf"/>
</dbReference>
<keyword evidence="9" id="KW-1185">Reference proteome</keyword>
<evidence type="ECO:0000256" key="2">
    <source>
        <dbReference type="ARBA" id="ARBA00008917"/>
    </source>
</evidence>
<dbReference type="OrthoDB" id="19102at2759"/>
<dbReference type="PANTHER" id="PTHR11009">
    <property type="entry name" value="DER1-LIKE PROTEIN, DERLIN"/>
    <property type="match status" value="1"/>
</dbReference>
<dbReference type="GO" id="GO:0005789">
    <property type="term" value="C:endoplasmic reticulum membrane"/>
    <property type="evidence" value="ECO:0007669"/>
    <property type="project" value="UniProtKB-SubCell"/>
</dbReference>
<dbReference type="SUPFAM" id="SSF144091">
    <property type="entry name" value="Rhomboid-like"/>
    <property type="match status" value="1"/>
</dbReference>
<name>A0A3M7QJA0_BRAPC</name>
<evidence type="ECO:0000256" key="6">
    <source>
        <dbReference type="ARBA" id="ARBA00023136"/>
    </source>
</evidence>
<accession>A0A3M7QJA0</accession>
<keyword evidence="6 7" id="KW-0472">Membrane</keyword>
<dbReference type="Pfam" id="PF04511">
    <property type="entry name" value="DER1"/>
    <property type="match status" value="1"/>
</dbReference>
<dbReference type="STRING" id="10195.A0A3M7QJA0"/>
<evidence type="ECO:0000313" key="9">
    <source>
        <dbReference type="Proteomes" id="UP000276133"/>
    </source>
</evidence>
<dbReference type="InterPro" id="IPR007599">
    <property type="entry name" value="DER1"/>
</dbReference>
<evidence type="ECO:0000313" key="8">
    <source>
        <dbReference type="EMBL" id="RNA11430.1"/>
    </source>
</evidence>
<dbReference type="AlphaFoldDB" id="A0A3M7QJA0"/>
<comment type="subcellular location">
    <subcellularLocation>
        <location evidence="1 7">Endoplasmic reticulum membrane</location>
        <topology evidence="1 7">Multi-pass membrane protein</topology>
    </subcellularLocation>
</comment>
<proteinExistence type="inferred from homology"/>
<evidence type="ECO:0000256" key="3">
    <source>
        <dbReference type="ARBA" id="ARBA00022692"/>
    </source>
</evidence>
<dbReference type="GO" id="GO:0006950">
    <property type="term" value="P:response to stress"/>
    <property type="evidence" value="ECO:0007669"/>
    <property type="project" value="UniProtKB-ARBA"/>
</dbReference>
<organism evidence="8 9">
    <name type="scientific">Brachionus plicatilis</name>
    <name type="common">Marine rotifer</name>
    <name type="synonym">Brachionus muelleri</name>
    <dbReference type="NCBI Taxonomy" id="10195"/>
    <lineage>
        <taxon>Eukaryota</taxon>
        <taxon>Metazoa</taxon>
        <taxon>Spiralia</taxon>
        <taxon>Gnathifera</taxon>
        <taxon>Rotifera</taxon>
        <taxon>Eurotatoria</taxon>
        <taxon>Monogononta</taxon>
        <taxon>Pseudotrocha</taxon>
        <taxon>Ploima</taxon>
        <taxon>Brachionidae</taxon>
        <taxon>Brachionus</taxon>
    </lineage>
</organism>
<feature type="transmembrane region" description="Helical" evidence="7">
    <location>
        <begin position="21"/>
        <end position="47"/>
    </location>
</feature>
<dbReference type="Proteomes" id="UP000276133">
    <property type="component" value="Unassembled WGS sequence"/>
</dbReference>
<feature type="transmembrane region" description="Helical" evidence="7">
    <location>
        <begin position="102"/>
        <end position="124"/>
    </location>
</feature>
<reference evidence="8 9" key="1">
    <citation type="journal article" date="2018" name="Sci. Rep.">
        <title>Genomic signatures of local adaptation to the degree of environmental predictability in rotifers.</title>
        <authorList>
            <person name="Franch-Gras L."/>
            <person name="Hahn C."/>
            <person name="Garcia-Roger E.M."/>
            <person name="Carmona M.J."/>
            <person name="Serra M."/>
            <person name="Gomez A."/>
        </authorList>
    </citation>
    <scope>NUCLEOTIDE SEQUENCE [LARGE SCALE GENOMIC DNA]</scope>
    <source>
        <strain evidence="8">HYR1</strain>
    </source>
</reference>
<sequence>MSAVGTDFKDWFNSIPKITRFWFSGSVIIPILSRLGILNPIYLILLLEPFLKDFHFWRPVTALFFYPITPQSGFSYLINLYFLYTYSVGLENSSYEGKPADYLFMLVFNWLILTIVGFILKFQILMDPMIMSVMYIWSQINRDQIVSFWFGTRFKALYLPWVLLAFNMIIRGSGISELVGILVGHLYFFLMFRYPETNGIHILKTPEILYKYFPSRRTNFNNSARRENNVGQNRNLRGGYRLGD</sequence>
<evidence type="ECO:0000256" key="5">
    <source>
        <dbReference type="ARBA" id="ARBA00022989"/>
    </source>
</evidence>
<dbReference type="EMBL" id="REGN01005951">
    <property type="protein sequence ID" value="RNA11430.1"/>
    <property type="molecule type" value="Genomic_DNA"/>
</dbReference>
<evidence type="ECO:0000256" key="4">
    <source>
        <dbReference type="ARBA" id="ARBA00022824"/>
    </source>
</evidence>
<keyword evidence="4 7" id="KW-0256">Endoplasmic reticulum</keyword>
<comment type="function">
    <text evidence="7">May be involved in the degradation of misfolded endoplasmic reticulum (ER) luminal proteins.</text>
</comment>
<evidence type="ECO:0000256" key="1">
    <source>
        <dbReference type="ARBA" id="ARBA00004477"/>
    </source>
</evidence>
<feature type="transmembrane region" description="Helical" evidence="7">
    <location>
        <begin position="175"/>
        <end position="194"/>
    </location>
</feature>
<feature type="transmembrane region" description="Helical" evidence="7">
    <location>
        <begin position="59"/>
        <end position="82"/>
    </location>
</feature>
<comment type="caution">
    <text evidence="8">The sequence shown here is derived from an EMBL/GenBank/DDBJ whole genome shotgun (WGS) entry which is preliminary data.</text>
</comment>